<keyword evidence="1" id="KW-0175">Coiled coil</keyword>
<dbReference type="InterPro" id="IPR014756">
    <property type="entry name" value="Ig_E-set"/>
</dbReference>
<dbReference type="AlphaFoldDB" id="A0AAP0KJX9"/>
<protein>
    <recommendedName>
        <fullName evidence="2">AMP-activated protein kinase glycogen-binding domain-containing protein</fullName>
    </recommendedName>
</protein>
<gene>
    <name evidence="3" type="ORF">Sjap_001381</name>
</gene>
<sequence length="446" mass="49922">MLLRDLSWRSSIASHNLCIRLAELPRQQQLLQCASHRFSFCQELTKNSRVSTRIRARRGVKSNEELCDELREFVLAVGLPEGHVPSWKDLAEHGRKDLANIVRRRGYKLITELLTSSTKEDNITDMSFAENHEATDSCKDESSYTVVEGQDQNGNEAAECSTIENSDVESYSSGSNGGVHLLPVAKSEFLDFSAHSSLQEKAAKFVQDGELEILEGEGDGLNIGYGISSLNARNTEEPGLDKVAESGASRVELLNFEATSDNAIVVMNAREELKDNSTTEVNDGDHQVEIRQLKDMLHQKELELTRLKEQIEKEKLALSALQAKAEHEIGKAREIISAKDEELIAVEESLSGLKEVQIEYWGNAETVEIAGSFNGWHDRVKMDIHPASSSLDFTNSRKSGLWAVVLWLYPGIYEIKFIVDGHWQIDPQRESVSRGTIQNNILRVDI</sequence>
<dbReference type="SUPFAM" id="SSF81296">
    <property type="entry name" value="E set domains"/>
    <property type="match status" value="1"/>
</dbReference>
<keyword evidence="4" id="KW-1185">Reference proteome</keyword>
<dbReference type="Proteomes" id="UP001417504">
    <property type="component" value="Unassembled WGS sequence"/>
</dbReference>
<comment type="caution">
    <text evidence="3">The sequence shown here is derived from an EMBL/GenBank/DDBJ whole genome shotgun (WGS) entry which is preliminary data.</text>
</comment>
<feature type="coiled-coil region" evidence="1">
    <location>
        <begin position="290"/>
        <end position="328"/>
    </location>
</feature>
<reference evidence="3 4" key="1">
    <citation type="submission" date="2024-01" db="EMBL/GenBank/DDBJ databases">
        <title>Genome assemblies of Stephania.</title>
        <authorList>
            <person name="Yang L."/>
        </authorList>
    </citation>
    <scope>NUCLEOTIDE SEQUENCE [LARGE SCALE GENOMIC DNA]</scope>
    <source>
        <strain evidence="3">QJT</strain>
        <tissue evidence="3">Leaf</tissue>
    </source>
</reference>
<dbReference type="PANTHER" id="PTHR47434:SF2">
    <property type="entry name" value="PROTEIN PTST HOMOLOG 3, CHLOROPLASTIC"/>
    <property type="match status" value="1"/>
</dbReference>
<dbReference type="GO" id="GO:0009507">
    <property type="term" value="C:chloroplast"/>
    <property type="evidence" value="ECO:0007669"/>
    <property type="project" value="UniProtKB-ARBA"/>
</dbReference>
<feature type="domain" description="AMP-activated protein kinase glycogen-binding" evidence="2">
    <location>
        <begin position="356"/>
        <end position="444"/>
    </location>
</feature>
<evidence type="ECO:0000313" key="4">
    <source>
        <dbReference type="Proteomes" id="UP001417504"/>
    </source>
</evidence>
<dbReference type="EMBL" id="JBBNAE010000001">
    <property type="protein sequence ID" value="KAK9153901.1"/>
    <property type="molecule type" value="Genomic_DNA"/>
</dbReference>
<evidence type="ECO:0000259" key="2">
    <source>
        <dbReference type="Pfam" id="PF16561"/>
    </source>
</evidence>
<name>A0AAP0KJX9_9MAGN</name>
<dbReference type="PANTHER" id="PTHR47434">
    <property type="entry name" value="PROTEIN PTST HOMOLOG 3, CHLOROPLASTIC"/>
    <property type="match status" value="1"/>
</dbReference>
<dbReference type="Gene3D" id="2.60.40.10">
    <property type="entry name" value="Immunoglobulins"/>
    <property type="match status" value="1"/>
</dbReference>
<dbReference type="InterPro" id="IPR032640">
    <property type="entry name" value="AMPK1_CBM"/>
</dbReference>
<dbReference type="InterPro" id="IPR013783">
    <property type="entry name" value="Ig-like_fold"/>
</dbReference>
<dbReference type="CDD" id="cd02859">
    <property type="entry name" value="E_set_AMPKbeta_like_N"/>
    <property type="match status" value="1"/>
</dbReference>
<accession>A0AAP0KJX9</accession>
<proteinExistence type="predicted"/>
<evidence type="ECO:0000313" key="3">
    <source>
        <dbReference type="EMBL" id="KAK9153901.1"/>
    </source>
</evidence>
<evidence type="ECO:0000256" key="1">
    <source>
        <dbReference type="SAM" id="Coils"/>
    </source>
</evidence>
<dbReference type="Pfam" id="PF16561">
    <property type="entry name" value="AMPK1_CBM"/>
    <property type="match status" value="1"/>
</dbReference>
<organism evidence="3 4">
    <name type="scientific">Stephania japonica</name>
    <dbReference type="NCBI Taxonomy" id="461633"/>
    <lineage>
        <taxon>Eukaryota</taxon>
        <taxon>Viridiplantae</taxon>
        <taxon>Streptophyta</taxon>
        <taxon>Embryophyta</taxon>
        <taxon>Tracheophyta</taxon>
        <taxon>Spermatophyta</taxon>
        <taxon>Magnoliopsida</taxon>
        <taxon>Ranunculales</taxon>
        <taxon>Menispermaceae</taxon>
        <taxon>Menispermoideae</taxon>
        <taxon>Cissampelideae</taxon>
        <taxon>Stephania</taxon>
    </lineage>
</organism>